<dbReference type="AlphaFoldDB" id="A0AAV7VJI6"/>
<gene>
    <name evidence="1" type="ORF">NDU88_004702</name>
</gene>
<proteinExistence type="predicted"/>
<reference evidence="1" key="1">
    <citation type="journal article" date="2022" name="bioRxiv">
        <title>Sequencing and chromosome-scale assembly of the giantPleurodeles waltlgenome.</title>
        <authorList>
            <person name="Brown T."/>
            <person name="Elewa A."/>
            <person name="Iarovenko S."/>
            <person name="Subramanian E."/>
            <person name="Araus A.J."/>
            <person name="Petzold A."/>
            <person name="Susuki M."/>
            <person name="Suzuki K.-i.T."/>
            <person name="Hayashi T."/>
            <person name="Toyoda A."/>
            <person name="Oliveira C."/>
            <person name="Osipova E."/>
            <person name="Leigh N.D."/>
            <person name="Simon A."/>
            <person name="Yun M.H."/>
        </authorList>
    </citation>
    <scope>NUCLEOTIDE SEQUENCE</scope>
    <source>
        <strain evidence="1">20211129_DDA</strain>
        <tissue evidence="1">Liver</tissue>
    </source>
</reference>
<sequence length="179" mass="19335">MLARCAAGEGWSVCGQLPRFPVSLSAFRGLKFSLASYWLLGGAVGGIARPGEPRNKVLSLVTDAQKFSRFFCPRLSLPGASRSRQRLWKAGTQTLTHAQGAVRSLPALRSSSALPPAPVPCLSTWIYSSGWKRRAGEGRKSCKKSFGKVSVRFPGLGATPGRRGRAPWTVSPLPLQRAW</sequence>
<organism evidence="1 2">
    <name type="scientific">Pleurodeles waltl</name>
    <name type="common">Iberian ribbed newt</name>
    <dbReference type="NCBI Taxonomy" id="8319"/>
    <lineage>
        <taxon>Eukaryota</taxon>
        <taxon>Metazoa</taxon>
        <taxon>Chordata</taxon>
        <taxon>Craniata</taxon>
        <taxon>Vertebrata</taxon>
        <taxon>Euteleostomi</taxon>
        <taxon>Amphibia</taxon>
        <taxon>Batrachia</taxon>
        <taxon>Caudata</taxon>
        <taxon>Salamandroidea</taxon>
        <taxon>Salamandridae</taxon>
        <taxon>Pleurodelinae</taxon>
        <taxon>Pleurodeles</taxon>
    </lineage>
</organism>
<evidence type="ECO:0000313" key="2">
    <source>
        <dbReference type="Proteomes" id="UP001066276"/>
    </source>
</evidence>
<dbReference type="Proteomes" id="UP001066276">
    <property type="component" value="Chromosome 2_1"/>
</dbReference>
<dbReference type="EMBL" id="JANPWB010000003">
    <property type="protein sequence ID" value="KAJ1200881.1"/>
    <property type="molecule type" value="Genomic_DNA"/>
</dbReference>
<protein>
    <submittedName>
        <fullName evidence="1">Uncharacterized protein</fullName>
    </submittedName>
</protein>
<evidence type="ECO:0000313" key="1">
    <source>
        <dbReference type="EMBL" id="KAJ1200881.1"/>
    </source>
</evidence>
<comment type="caution">
    <text evidence="1">The sequence shown here is derived from an EMBL/GenBank/DDBJ whole genome shotgun (WGS) entry which is preliminary data.</text>
</comment>
<accession>A0AAV7VJI6</accession>
<keyword evidence="2" id="KW-1185">Reference proteome</keyword>
<name>A0AAV7VJI6_PLEWA</name>